<name>A0A0C9WB30_9AGAM</name>
<dbReference type="OrthoDB" id="10599730at2759"/>
<organism evidence="2 3">
    <name type="scientific">Hydnomerulius pinastri MD-312</name>
    <dbReference type="NCBI Taxonomy" id="994086"/>
    <lineage>
        <taxon>Eukaryota</taxon>
        <taxon>Fungi</taxon>
        <taxon>Dikarya</taxon>
        <taxon>Basidiomycota</taxon>
        <taxon>Agaricomycotina</taxon>
        <taxon>Agaricomycetes</taxon>
        <taxon>Agaricomycetidae</taxon>
        <taxon>Boletales</taxon>
        <taxon>Boletales incertae sedis</taxon>
        <taxon>Leucogyrophana</taxon>
    </lineage>
</organism>
<dbReference type="AlphaFoldDB" id="A0A0C9WB30"/>
<proteinExistence type="predicted"/>
<accession>A0A0C9WB30</accession>
<dbReference type="HOGENOM" id="CLU_063922_0_0_1"/>
<sequence>MKIDSPFLFQAMDPPPQWHSGHPTWPQSEAYINTYYAPDDAFQLPEYAAPARSIMHANAYFFHRLADTQYRNVFPSDQPDAIVTPTIWDVHQPQISLPLQSHTSHFQQGVSSQEYDPRFHLPVQPLPQQQEPPPQAPVPSDDHEAALDFMRKHPNEFSTRLRGLGAPRWGDLGDEVWGEAWSEHVLKGPRSKSVAQWVVRVKELYFEYMCEDSRPFETVSVMINGESYDTLIGNERFLTKMVQKVIDTLLITLRNHILGITHNIVSRVLGPISDYTIAEGQRHTQWLGQ</sequence>
<feature type="region of interest" description="Disordered" evidence="1">
    <location>
        <begin position="123"/>
        <end position="142"/>
    </location>
</feature>
<keyword evidence="3" id="KW-1185">Reference proteome</keyword>
<dbReference type="EMBL" id="KN839844">
    <property type="protein sequence ID" value="KIJ65258.1"/>
    <property type="molecule type" value="Genomic_DNA"/>
</dbReference>
<protein>
    <submittedName>
        <fullName evidence="2">Uncharacterized protein</fullName>
    </submittedName>
</protein>
<evidence type="ECO:0000313" key="3">
    <source>
        <dbReference type="Proteomes" id="UP000053820"/>
    </source>
</evidence>
<evidence type="ECO:0000256" key="1">
    <source>
        <dbReference type="SAM" id="MobiDB-lite"/>
    </source>
</evidence>
<evidence type="ECO:0000313" key="2">
    <source>
        <dbReference type="EMBL" id="KIJ65258.1"/>
    </source>
</evidence>
<gene>
    <name evidence="2" type="ORF">HYDPIDRAFT_27978</name>
</gene>
<dbReference type="Proteomes" id="UP000053820">
    <property type="component" value="Unassembled WGS sequence"/>
</dbReference>
<reference evidence="2 3" key="1">
    <citation type="submission" date="2014-04" db="EMBL/GenBank/DDBJ databases">
        <title>Evolutionary Origins and Diversification of the Mycorrhizal Mutualists.</title>
        <authorList>
            <consortium name="DOE Joint Genome Institute"/>
            <consortium name="Mycorrhizal Genomics Consortium"/>
            <person name="Kohler A."/>
            <person name="Kuo A."/>
            <person name="Nagy L.G."/>
            <person name="Floudas D."/>
            <person name="Copeland A."/>
            <person name="Barry K.W."/>
            <person name="Cichocki N."/>
            <person name="Veneault-Fourrey C."/>
            <person name="LaButti K."/>
            <person name="Lindquist E.A."/>
            <person name="Lipzen A."/>
            <person name="Lundell T."/>
            <person name="Morin E."/>
            <person name="Murat C."/>
            <person name="Riley R."/>
            <person name="Ohm R."/>
            <person name="Sun H."/>
            <person name="Tunlid A."/>
            <person name="Henrissat B."/>
            <person name="Grigoriev I.V."/>
            <person name="Hibbett D.S."/>
            <person name="Martin F."/>
        </authorList>
    </citation>
    <scope>NUCLEOTIDE SEQUENCE [LARGE SCALE GENOMIC DNA]</scope>
    <source>
        <strain evidence="2 3">MD-312</strain>
    </source>
</reference>